<organism evidence="4 5">
    <name type="scientific">Prunus dulcis</name>
    <name type="common">Almond</name>
    <name type="synonym">Amygdalus dulcis</name>
    <dbReference type="NCBI Taxonomy" id="3755"/>
    <lineage>
        <taxon>Eukaryota</taxon>
        <taxon>Viridiplantae</taxon>
        <taxon>Streptophyta</taxon>
        <taxon>Embryophyta</taxon>
        <taxon>Tracheophyta</taxon>
        <taxon>Spermatophyta</taxon>
        <taxon>Magnoliopsida</taxon>
        <taxon>eudicotyledons</taxon>
        <taxon>Gunneridae</taxon>
        <taxon>Pentapetalae</taxon>
        <taxon>rosids</taxon>
        <taxon>fabids</taxon>
        <taxon>Rosales</taxon>
        <taxon>Rosaceae</taxon>
        <taxon>Amygdaloideae</taxon>
        <taxon>Amygdaleae</taxon>
        <taxon>Prunus</taxon>
    </lineage>
</organism>
<dbReference type="AlphaFoldDB" id="A0AAD4V0A7"/>
<dbReference type="Pfam" id="PF00931">
    <property type="entry name" value="NB-ARC"/>
    <property type="match status" value="1"/>
</dbReference>
<evidence type="ECO:0000313" key="4">
    <source>
        <dbReference type="EMBL" id="KAI5315181.1"/>
    </source>
</evidence>
<keyword evidence="2" id="KW-0472">Membrane</keyword>
<evidence type="ECO:0000313" key="5">
    <source>
        <dbReference type="Proteomes" id="UP001054821"/>
    </source>
</evidence>
<accession>A0AAD4V0A7</accession>
<evidence type="ECO:0000256" key="2">
    <source>
        <dbReference type="SAM" id="Phobius"/>
    </source>
</evidence>
<dbReference type="InterPro" id="IPR000157">
    <property type="entry name" value="TIR_dom"/>
</dbReference>
<dbReference type="Gene3D" id="3.40.50.10140">
    <property type="entry name" value="Toll/interleukin-1 receptor homology (TIR) domain"/>
    <property type="match status" value="1"/>
</dbReference>
<dbReference type="EMBL" id="JAJFAZ020000008">
    <property type="protein sequence ID" value="KAI5315181.1"/>
    <property type="molecule type" value="Genomic_DNA"/>
</dbReference>
<proteinExistence type="predicted"/>
<dbReference type="SMART" id="SM00255">
    <property type="entry name" value="TIR"/>
    <property type="match status" value="1"/>
</dbReference>
<dbReference type="PROSITE" id="PS50104">
    <property type="entry name" value="TIR"/>
    <property type="match status" value="1"/>
</dbReference>
<evidence type="ECO:0000256" key="1">
    <source>
        <dbReference type="ARBA" id="ARBA00023027"/>
    </source>
</evidence>
<dbReference type="PANTHER" id="PTHR11017:SF574">
    <property type="entry name" value="ADP-RIBOSYL CYCLASE_CYCLIC ADP-RIBOSE HYDROLASE"/>
    <property type="match status" value="1"/>
</dbReference>
<dbReference type="InterPro" id="IPR035897">
    <property type="entry name" value="Toll_tir_struct_dom_sf"/>
</dbReference>
<dbReference type="SUPFAM" id="SSF52540">
    <property type="entry name" value="P-loop containing nucleoside triphosphate hydrolases"/>
    <property type="match status" value="1"/>
</dbReference>
<dbReference type="Gene3D" id="1.10.8.430">
    <property type="entry name" value="Helical domain of apoptotic protease-activating factors"/>
    <property type="match status" value="1"/>
</dbReference>
<keyword evidence="2" id="KW-1133">Transmembrane helix</keyword>
<dbReference type="InterPro" id="IPR042197">
    <property type="entry name" value="Apaf_helical"/>
</dbReference>
<sequence length="447" mass="50281">MESIEFFQVFITIIILIMTLFYSYFRSLTSSSSSSSSAAAAAAADTDIPPVKDKYDVFLSFRGEDTRDAFTSHLHKALLGKNIDTYIDNRLEKGDDIGPTLLEAIEKSKLALVIFSKDYASSTWCLKELVHILGCKKSHGQIVIPIFYRIDPSHVRKQQGTYALEDRPLKRSSRDEVANWRAALEEAVNMSGFHYSSKTGTEADFVEKVVQDVLTKLNRDLSSDLKGLVGIEKKIEKIESLLCLDSPGVCCVGIWGMGGIGKTALADAVFHRQWQSSKFEAACFLANVREKSEKTDGLNELRNTLVRELLKDKDVNINTPSIPPHIQDRLRRTKAFIVLDDVNAREHLDVLVGDDDRFCQGSRIMVTARDKGLLEQKIDHEKIYNVEGLGSDEALELFHSHAFGNKSPTTDYNELSREVVDYIKGIPLALKVMGSLFHRCKRKQERK</sequence>
<gene>
    <name evidence="4" type="ORF">L3X38_044357</name>
</gene>
<dbReference type="InterPro" id="IPR002182">
    <property type="entry name" value="NB-ARC"/>
</dbReference>
<keyword evidence="2" id="KW-0812">Transmembrane</keyword>
<reference evidence="4 5" key="1">
    <citation type="journal article" date="2022" name="G3 (Bethesda)">
        <title>Whole-genome sequence and methylome profiling of the almond [Prunus dulcis (Mill.) D.A. Webb] cultivar 'Nonpareil'.</title>
        <authorList>
            <person name="D'Amico-Willman K.M."/>
            <person name="Ouma W.Z."/>
            <person name="Meulia T."/>
            <person name="Sideli G.M."/>
            <person name="Gradziel T.M."/>
            <person name="Fresnedo-Ramirez J."/>
        </authorList>
    </citation>
    <scope>NUCLEOTIDE SEQUENCE [LARGE SCALE GENOMIC DNA]</scope>
    <source>
        <strain evidence="4">Clone GOH B32 T37-40</strain>
    </source>
</reference>
<dbReference type="Proteomes" id="UP001054821">
    <property type="component" value="Chromosome 8"/>
</dbReference>
<dbReference type="PANTHER" id="PTHR11017">
    <property type="entry name" value="LEUCINE-RICH REPEAT-CONTAINING PROTEIN"/>
    <property type="match status" value="1"/>
</dbReference>
<name>A0AAD4V0A7_PRUDU</name>
<dbReference type="Gene3D" id="3.40.50.300">
    <property type="entry name" value="P-loop containing nucleotide triphosphate hydrolases"/>
    <property type="match status" value="1"/>
</dbReference>
<dbReference type="Pfam" id="PF01582">
    <property type="entry name" value="TIR"/>
    <property type="match status" value="1"/>
</dbReference>
<dbReference type="PRINTS" id="PR00364">
    <property type="entry name" value="DISEASERSIST"/>
</dbReference>
<dbReference type="InterPro" id="IPR027417">
    <property type="entry name" value="P-loop_NTPase"/>
</dbReference>
<keyword evidence="1" id="KW-0520">NAD</keyword>
<evidence type="ECO:0000259" key="3">
    <source>
        <dbReference type="PROSITE" id="PS50104"/>
    </source>
</evidence>
<feature type="domain" description="TIR" evidence="3">
    <location>
        <begin position="53"/>
        <end position="217"/>
    </location>
</feature>
<dbReference type="GO" id="GO:0006952">
    <property type="term" value="P:defense response"/>
    <property type="evidence" value="ECO:0007669"/>
    <property type="project" value="InterPro"/>
</dbReference>
<dbReference type="GO" id="GO:0007165">
    <property type="term" value="P:signal transduction"/>
    <property type="evidence" value="ECO:0007669"/>
    <property type="project" value="InterPro"/>
</dbReference>
<dbReference type="FunFam" id="3.40.50.10140:FF:000007">
    <property type="entry name" value="Disease resistance protein (TIR-NBS-LRR class)"/>
    <property type="match status" value="1"/>
</dbReference>
<dbReference type="InterPro" id="IPR044974">
    <property type="entry name" value="Disease_R_plants"/>
</dbReference>
<comment type="caution">
    <text evidence="4">The sequence shown here is derived from an EMBL/GenBank/DDBJ whole genome shotgun (WGS) entry which is preliminary data.</text>
</comment>
<protein>
    <recommendedName>
        <fullName evidence="3">TIR domain-containing protein</fullName>
    </recommendedName>
</protein>
<dbReference type="SUPFAM" id="SSF52200">
    <property type="entry name" value="Toll/Interleukin receptor TIR domain"/>
    <property type="match status" value="1"/>
</dbReference>
<keyword evidence="5" id="KW-1185">Reference proteome</keyword>
<dbReference type="GO" id="GO:0043531">
    <property type="term" value="F:ADP binding"/>
    <property type="evidence" value="ECO:0007669"/>
    <property type="project" value="InterPro"/>
</dbReference>
<feature type="transmembrane region" description="Helical" evidence="2">
    <location>
        <begin position="6"/>
        <end position="25"/>
    </location>
</feature>